<name>A0A1G6QH90_9BACL</name>
<dbReference type="STRING" id="1236220.SAMN04488112_12142"/>
<organism evidence="3 4">
    <name type="scientific">Melghirimyces thermohalophilus</name>
    <dbReference type="NCBI Taxonomy" id="1236220"/>
    <lineage>
        <taxon>Bacteria</taxon>
        <taxon>Bacillati</taxon>
        <taxon>Bacillota</taxon>
        <taxon>Bacilli</taxon>
        <taxon>Bacillales</taxon>
        <taxon>Thermoactinomycetaceae</taxon>
        <taxon>Melghirimyces</taxon>
    </lineage>
</organism>
<dbReference type="Proteomes" id="UP000199387">
    <property type="component" value="Unassembled WGS sequence"/>
</dbReference>
<feature type="domain" description="PrcB C-terminal" evidence="2">
    <location>
        <begin position="83"/>
        <end position="139"/>
    </location>
</feature>
<dbReference type="OrthoDB" id="2476445at2"/>
<dbReference type="Pfam" id="PF14343">
    <property type="entry name" value="PrcB_C"/>
    <property type="match status" value="1"/>
</dbReference>
<dbReference type="AlphaFoldDB" id="A0A1G6QH90"/>
<evidence type="ECO:0000256" key="1">
    <source>
        <dbReference type="SAM" id="SignalP"/>
    </source>
</evidence>
<feature type="signal peptide" evidence="1">
    <location>
        <begin position="1"/>
        <end position="27"/>
    </location>
</feature>
<evidence type="ECO:0000313" key="4">
    <source>
        <dbReference type="Proteomes" id="UP000199387"/>
    </source>
</evidence>
<evidence type="ECO:0000259" key="2">
    <source>
        <dbReference type="Pfam" id="PF14343"/>
    </source>
</evidence>
<evidence type="ECO:0000313" key="3">
    <source>
        <dbReference type="EMBL" id="SDC91076.1"/>
    </source>
</evidence>
<dbReference type="InterPro" id="IPR025748">
    <property type="entry name" value="PrcB_C_dom"/>
</dbReference>
<accession>A0A1G6QH90</accession>
<dbReference type="RefSeq" id="WP_091572446.1">
    <property type="nucleotide sequence ID" value="NZ_FMZA01000021.1"/>
</dbReference>
<proteinExistence type="predicted"/>
<protein>
    <submittedName>
        <fullName evidence="3">PrcB C-terminal</fullName>
    </submittedName>
</protein>
<keyword evidence="1" id="KW-0732">Signal</keyword>
<gene>
    <name evidence="3" type="ORF">SAMN04488112_12142</name>
</gene>
<feature type="chain" id="PRO_5011666373" evidence="1">
    <location>
        <begin position="28"/>
        <end position="156"/>
    </location>
</feature>
<dbReference type="EMBL" id="FMZA01000021">
    <property type="protein sequence ID" value="SDC91076.1"/>
    <property type="molecule type" value="Genomic_DNA"/>
</dbReference>
<keyword evidence="4" id="KW-1185">Reference proteome</keyword>
<sequence>MHNWKVALLMMMIVALIGAGGCTPFFASDDAKAREPDGDGASLSFQEESAEKLPEAVKKIRSEVMAADSEKLSHREVRSGDRTYLILSLGQRPTGGYAIQVEKVVRKGDTIQVIAEESPPPKGSFNTQVITQPTTVISLETPDEEVQYRYRLKESP</sequence>
<dbReference type="PROSITE" id="PS51257">
    <property type="entry name" value="PROKAR_LIPOPROTEIN"/>
    <property type="match status" value="1"/>
</dbReference>
<reference evidence="3 4" key="1">
    <citation type="submission" date="2016-10" db="EMBL/GenBank/DDBJ databases">
        <authorList>
            <person name="de Groot N.N."/>
        </authorList>
    </citation>
    <scope>NUCLEOTIDE SEQUENCE [LARGE SCALE GENOMIC DNA]</scope>
    <source>
        <strain evidence="3 4">DSM 45514</strain>
    </source>
</reference>